<dbReference type="RefSeq" id="WP_318953423.1">
    <property type="nucleotide sequence ID" value="NZ_CP137555.1"/>
</dbReference>
<dbReference type="PANTHER" id="PTHR43792">
    <property type="entry name" value="GNAT FAMILY, PUTATIVE (AFU_ORTHOLOGUE AFUA_3G00765)-RELATED-RELATED"/>
    <property type="match status" value="1"/>
</dbReference>
<dbReference type="EMBL" id="CP137555">
    <property type="protein sequence ID" value="WOX04948.1"/>
    <property type="molecule type" value="Genomic_DNA"/>
</dbReference>
<organism evidence="2 3">
    <name type="scientific">Microbulbifer pacificus</name>
    <dbReference type="NCBI Taxonomy" id="407164"/>
    <lineage>
        <taxon>Bacteria</taxon>
        <taxon>Pseudomonadati</taxon>
        <taxon>Pseudomonadota</taxon>
        <taxon>Gammaproteobacteria</taxon>
        <taxon>Cellvibrionales</taxon>
        <taxon>Microbulbiferaceae</taxon>
        <taxon>Microbulbifer</taxon>
    </lineage>
</organism>
<evidence type="ECO:0000313" key="2">
    <source>
        <dbReference type="EMBL" id="WOX04948.1"/>
    </source>
</evidence>
<reference evidence="2 3" key="1">
    <citation type="submission" date="2023-10" db="EMBL/GenBank/DDBJ databases">
        <title>Description of Microbulbifer bruguierae sp. nov., isolated from the sediments of mangrove plant Bruguiera sexangula and comparative genomic analyses of the genus Microbulbifer.</title>
        <authorList>
            <person name="Long M."/>
        </authorList>
    </citation>
    <scope>NUCLEOTIDE SEQUENCE [LARGE SCALE GENOMIC DNA]</scope>
    <source>
        <strain evidence="2 3">SPO729</strain>
    </source>
</reference>
<dbReference type="InterPro" id="IPR051531">
    <property type="entry name" value="N-acetyltransferase"/>
</dbReference>
<dbReference type="SUPFAM" id="SSF55729">
    <property type="entry name" value="Acyl-CoA N-acyltransferases (Nat)"/>
    <property type="match status" value="1"/>
</dbReference>
<dbReference type="GO" id="GO:0016747">
    <property type="term" value="F:acyltransferase activity, transferring groups other than amino-acyl groups"/>
    <property type="evidence" value="ECO:0007669"/>
    <property type="project" value="InterPro"/>
</dbReference>
<dbReference type="KEGG" id="mpaf:R5R33_14555"/>
<dbReference type="Proteomes" id="UP001302477">
    <property type="component" value="Chromosome"/>
</dbReference>
<dbReference type="Gene3D" id="3.40.630.30">
    <property type="match status" value="1"/>
</dbReference>
<evidence type="ECO:0000313" key="3">
    <source>
        <dbReference type="Proteomes" id="UP001302477"/>
    </source>
</evidence>
<protein>
    <submittedName>
        <fullName evidence="2">GNAT family N-acetyltransferase</fullName>
    </submittedName>
</protein>
<name>A0AAU0MY66_9GAMM</name>
<sequence length="180" mass="20369">MYLLSTERLQLRELTDSDDDAQFTLKLLNDPDFHRYIGDRGVRTLEDARGYNQRGPIAMYRERGYGMYRVELQDGTAIGQCGLLKRDGLDDADIGFAFLPQYRGLGYALEAAQAVMHWGESELGLTRIVAIASPDNRASIELLERLGLRRERMIRLPGSSDNLILMGWDAGRNQTPPCCR</sequence>
<evidence type="ECO:0000259" key="1">
    <source>
        <dbReference type="PROSITE" id="PS51186"/>
    </source>
</evidence>
<feature type="domain" description="N-acetyltransferase" evidence="1">
    <location>
        <begin position="9"/>
        <end position="171"/>
    </location>
</feature>
<dbReference type="AlphaFoldDB" id="A0AAU0MY66"/>
<dbReference type="PANTHER" id="PTHR43792:SF1">
    <property type="entry name" value="N-ACETYLTRANSFERASE DOMAIN-CONTAINING PROTEIN"/>
    <property type="match status" value="1"/>
</dbReference>
<keyword evidence="3" id="KW-1185">Reference proteome</keyword>
<dbReference type="Pfam" id="PF13302">
    <property type="entry name" value="Acetyltransf_3"/>
    <property type="match status" value="1"/>
</dbReference>
<proteinExistence type="predicted"/>
<dbReference type="InterPro" id="IPR016181">
    <property type="entry name" value="Acyl_CoA_acyltransferase"/>
</dbReference>
<gene>
    <name evidence="2" type="ORF">R5R33_14555</name>
</gene>
<dbReference type="PROSITE" id="PS51186">
    <property type="entry name" value="GNAT"/>
    <property type="match status" value="1"/>
</dbReference>
<accession>A0AAU0MY66</accession>
<dbReference type="InterPro" id="IPR000182">
    <property type="entry name" value="GNAT_dom"/>
</dbReference>